<evidence type="ECO:0000256" key="1">
    <source>
        <dbReference type="SAM" id="SignalP"/>
    </source>
</evidence>
<evidence type="ECO:0000313" key="3">
    <source>
        <dbReference type="Proteomes" id="UP001500483"/>
    </source>
</evidence>
<keyword evidence="3" id="KW-1185">Reference proteome</keyword>
<evidence type="ECO:0000313" key="2">
    <source>
        <dbReference type="EMBL" id="GAA3355019.1"/>
    </source>
</evidence>
<dbReference type="RefSeq" id="WP_258347386.1">
    <property type="nucleotide sequence ID" value="NZ_BAAAYK010000038.1"/>
</dbReference>
<dbReference type="InterPro" id="IPR029046">
    <property type="entry name" value="LolA/LolB/LppX"/>
</dbReference>
<comment type="caution">
    <text evidence="2">The sequence shown here is derived from an EMBL/GenBank/DDBJ whole genome shotgun (WGS) entry which is preliminary data.</text>
</comment>
<proteinExistence type="predicted"/>
<accession>A0ABP6RJE0</accession>
<organism evidence="2 3">
    <name type="scientific">Saccharopolyspora gregorii</name>
    <dbReference type="NCBI Taxonomy" id="33914"/>
    <lineage>
        <taxon>Bacteria</taxon>
        <taxon>Bacillati</taxon>
        <taxon>Actinomycetota</taxon>
        <taxon>Actinomycetes</taxon>
        <taxon>Pseudonocardiales</taxon>
        <taxon>Pseudonocardiaceae</taxon>
        <taxon>Saccharopolyspora</taxon>
    </lineage>
</organism>
<dbReference type="SUPFAM" id="SSF89392">
    <property type="entry name" value="Prokaryotic lipoproteins and lipoprotein localization factors"/>
    <property type="match status" value="1"/>
</dbReference>
<dbReference type="Gene3D" id="2.50.20.20">
    <property type="match status" value="1"/>
</dbReference>
<feature type="chain" id="PRO_5047008537" description="LppX_LprAFG lipoprotein" evidence="1">
    <location>
        <begin position="24"/>
        <end position="277"/>
    </location>
</feature>
<dbReference type="EMBL" id="BAAAYK010000038">
    <property type="protein sequence ID" value="GAA3355019.1"/>
    <property type="molecule type" value="Genomic_DNA"/>
</dbReference>
<feature type="signal peptide" evidence="1">
    <location>
        <begin position="1"/>
        <end position="23"/>
    </location>
</feature>
<dbReference type="Proteomes" id="UP001500483">
    <property type="component" value="Unassembled WGS sequence"/>
</dbReference>
<evidence type="ECO:0008006" key="4">
    <source>
        <dbReference type="Google" id="ProtNLM"/>
    </source>
</evidence>
<dbReference type="PROSITE" id="PS51257">
    <property type="entry name" value="PROKAR_LIPOPROTEIN"/>
    <property type="match status" value="1"/>
</dbReference>
<keyword evidence="1" id="KW-0732">Signal</keyword>
<name>A0ABP6RJE0_9PSEU</name>
<reference evidence="3" key="1">
    <citation type="journal article" date="2019" name="Int. J. Syst. Evol. Microbiol.">
        <title>The Global Catalogue of Microorganisms (GCM) 10K type strain sequencing project: providing services to taxonomists for standard genome sequencing and annotation.</title>
        <authorList>
            <consortium name="The Broad Institute Genomics Platform"/>
            <consortium name="The Broad Institute Genome Sequencing Center for Infectious Disease"/>
            <person name="Wu L."/>
            <person name="Ma J."/>
        </authorList>
    </citation>
    <scope>NUCLEOTIDE SEQUENCE [LARGE SCALE GENOMIC DNA]</scope>
    <source>
        <strain evidence="3">JCM 9687</strain>
    </source>
</reference>
<gene>
    <name evidence="2" type="ORF">GCM10020366_13430</name>
</gene>
<sequence>MRRTSIAVCTVALTATLGGCALGQNPGGAGETGSSDSGAQQGGAYSDLASLVSGASQAMDDSKSYKLKLNATLGSAGGLQSDCDVDAAKSAMSCTGTTGEIIVIDGETYMNNPQLNSMGGDPGKPWAHIAQNSPAAAVGGAQSTALSEAADFRKLLPEGSQFTAAGSDTVDGTQATKYEVVTNINDVVGSAEGILKQSYEMMLKAGVTELKQTVWADEEGRPLKVEQVTPPMNIAGQQVGESTTTLTYSDWGKPVSVAKPDASQIREFEMPGLPQGP</sequence>
<protein>
    <recommendedName>
        <fullName evidence="4">LppX_LprAFG lipoprotein</fullName>
    </recommendedName>
</protein>